<sequence length="257" mass="29312">PENLRYLCADKPSVAKVCRDIGINHQQFSKYLSGRSVPSPNNLRRIATYFGVEEEMLRGPLEALKSHRAAQYPARRRVDDDPFAAAFPGDLAHLRRYLGAYQVFFLSPVAPGQIIVNAMFLDERSGLVYSRLIETIPKSSDLTRRYTRCDGKAALHADRLFVVDFESMNQGAFSMTSLVLPHRQNKDYLFGKMSFLASVPRRSPFASNVVWKRMKTYHSPRDLLRTCGFYPADSRLIPPVVRRFLETGQDDARAEDF</sequence>
<dbReference type="GO" id="GO:0003677">
    <property type="term" value="F:DNA binding"/>
    <property type="evidence" value="ECO:0007669"/>
    <property type="project" value="InterPro"/>
</dbReference>
<organism evidence="2 3">
    <name type="scientific">Roseovarius nubinhibens</name>
    <dbReference type="NCBI Taxonomy" id="314263"/>
    <lineage>
        <taxon>Bacteria</taxon>
        <taxon>Pseudomonadati</taxon>
        <taxon>Pseudomonadota</taxon>
        <taxon>Alphaproteobacteria</taxon>
        <taxon>Rhodobacterales</taxon>
        <taxon>Roseobacteraceae</taxon>
        <taxon>Roseovarius</taxon>
    </lineage>
</organism>
<feature type="domain" description="HTH cro/C1-type" evidence="1">
    <location>
        <begin position="21"/>
        <end position="57"/>
    </location>
</feature>
<evidence type="ECO:0000313" key="2">
    <source>
        <dbReference type="EMBL" id="HAR53176.1"/>
    </source>
</evidence>
<name>A0A348WF64_9RHOB</name>
<feature type="non-terminal residue" evidence="2">
    <location>
        <position position="1"/>
    </location>
</feature>
<accession>A0A348WF64</accession>
<reference evidence="2 3" key="1">
    <citation type="journal article" date="2018" name="Nat. Biotechnol.">
        <title>A standardized bacterial taxonomy based on genome phylogeny substantially revises the tree of life.</title>
        <authorList>
            <person name="Parks D.H."/>
            <person name="Chuvochina M."/>
            <person name="Waite D.W."/>
            <person name="Rinke C."/>
            <person name="Skarshewski A."/>
            <person name="Chaumeil P.A."/>
            <person name="Hugenholtz P."/>
        </authorList>
    </citation>
    <scope>NUCLEOTIDE SEQUENCE [LARGE SCALE GENOMIC DNA]</scope>
    <source>
        <strain evidence="2">UBA9169</strain>
    </source>
</reference>
<comment type="caution">
    <text evidence="2">The sequence shown here is derived from an EMBL/GenBank/DDBJ whole genome shotgun (WGS) entry which is preliminary data.</text>
</comment>
<dbReference type="SMART" id="SM00530">
    <property type="entry name" value="HTH_XRE"/>
    <property type="match status" value="1"/>
</dbReference>
<protein>
    <submittedName>
        <fullName evidence="2">XRE family transcriptional regulator</fullName>
    </submittedName>
</protein>
<dbReference type="SUPFAM" id="SSF47413">
    <property type="entry name" value="lambda repressor-like DNA-binding domains"/>
    <property type="match status" value="1"/>
</dbReference>
<dbReference type="AlphaFoldDB" id="A0A348WF64"/>
<dbReference type="CDD" id="cd00093">
    <property type="entry name" value="HTH_XRE"/>
    <property type="match status" value="1"/>
</dbReference>
<dbReference type="Gene3D" id="1.10.260.40">
    <property type="entry name" value="lambda repressor-like DNA-binding domains"/>
    <property type="match status" value="1"/>
</dbReference>
<dbReference type="InterPro" id="IPR010982">
    <property type="entry name" value="Lambda_DNA-bd_dom_sf"/>
</dbReference>
<dbReference type="Proteomes" id="UP000264719">
    <property type="component" value="Unassembled WGS sequence"/>
</dbReference>
<evidence type="ECO:0000313" key="3">
    <source>
        <dbReference type="Proteomes" id="UP000264719"/>
    </source>
</evidence>
<gene>
    <name evidence="2" type="ORF">DCS45_15070</name>
</gene>
<dbReference type="EMBL" id="DMVW01000140">
    <property type="protein sequence ID" value="HAR53176.1"/>
    <property type="molecule type" value="Genomic_DNA"/>
</dbReference>
<proteinExistence type="predicted"/>
<dbReference type="PROSITE" id="PS50943">
    <property type="entry name" value="HTH_CROC1"/>
    <property type="match status" value="1"/>
</dbReference>
<evidence type="ECO:0000259" key="1">
    <source>
        <dbReference type="PROSITE" id="PS50943"/>
    </source>
</evidence>
<dbReference type="InterPro" id="IPR001387">
    <property type="entry name" value="Cro/C1-type_HTH"/>
</dbReference>